<proteinExistence type="predicted"/>
<dbReference type="InterPro" id="IPR045592">
    <property type="entry name" value="DUF6461"/>
</dbReference>
<comment type="caution">
    <text evidence="1">The sequence shown here is derived from an EMBL/GenBank/DDBJ whole genome shotgun (WGS) entry which is preliminary data.</text>
</comment>
<dbReference type="RefSeq" id="WP_053924747.1">
    <property type="nucleotide sequence ID" value="NZ_LGKG01000138.1"/>
</dbReference>
<evidence type="ECO:0000313" key="1">
    <source>
        <dbReference type="EMBL" id="KPC62508.1"/>
    </source>
</evidence>
<dbReference type="PATRIC" id="fig|66876.3.peg.4028"/>
<reference evidence="2" key="1">
    <citation type="submission" date="2015-07" db="EMBL/GenBank/DDBJ databases">
        <authorList>
            <person name="Ju K.-S."/>
            <person name="Doroghazi J.R."/>
            <person name="Metcalf W.W."/>
        </authorList>
    </citation>
    <scope>NUCLEOTIDE SEQUENCE [LARGE SCALE GENOMIC DNA]</scope>
    <source>
        <strain evidence="2">NRRL ISP-5002</strain>
    </source>
</reference>
<sequence length="197" mass="20434">MDLTDKYGEGWCITLAQLPKTDTLNLMGVLEPRSEPDGVAKASDRIADHVTEGGVLLLARELPRGWSLVLELEGTAGWIGAGNSVLGLLTADGRTAVTVFCDPNQCMLLAAADGAVIGKLDLDTGTFTDDVDQAHPLIAALAALGFDPTDEGDPTGAADTEDRATLVTLAVQALTGVTLTDDDFEGHWAGGLCATGR</sequence>
<name>A0A0N0XUZ2_9ACTN</name>
<protein>
    <submittedName>
        <fullName evidence="1">Uncharacterized protein</fullName>
    </submittedName>
</protein>
<dbReference type="Pfam" id="PF20062">
    <property type="entry name" value="DUF6461"/>
    <property type="match status" value="1"/>
</dbReference>
<accession>A0A0N0XUZ2</accession>
<dbReference type="EMBL" id="LGKG01000138">
    <property type="protein sequence ID" value="KPC62508.1"/>
    <property type="molecule type" value="Genomic_DNA"/>
</dbReference>
<dbReference type="AlphaFoldDB" id="A0A0N0XUZ2"/>
<organism evidence="1 2">
    <name type="scientific">Streptomyces chattanoogensis</name>
    <dbReference type="NCBI Taxonomy" id="66876"/>
    <lineage>
        <taxon>Bacteria</taxon>
        <taxon>Bacillati</taxon>
        <taxon>Actinomycetota</taxon>
        <taxon>Actinomycetes</taxon>
        <taxon>Kitasatosporales</taxon>
        <taxon>Streptomycetaceae</taxon>
        <taxon>Streptomyces</taxon>
    </lineage>
</organism>
<keyword evidence="2" id="KW-1185">Reference proteome</keyword>
<dbReference type="Proteomes" id="UP000037982">
    <property type="component" value="Unassembled WGS sequence"/>
</dbReference>
<gene>
    <name evidence="1" type="ORF">ADL29_18425</name>
</gene>
<evidence type="ECO:0000313" key="2">
    <source>
        <dbReference type="Proteomes" id="UP000037982"/>
    </source>
</evidence>